<reference evidence="1" key="1">
    <citation type="submission" date="2023-03" db="EMBL/GenBank/DDBJ databases">
        <title>Massive genome expansion in bonnet fungi (Mycena s.s.) driven by repeated elements and novel gene families across ecological guilds.</title>
        <authorList>
            <consortium name="Lawrence Berkeley National Laboratory"/>
            <person name="Harder C.B."/>
            <person name="Miyauchi S."/>
            <person name="Viragh M."/>
            <person name="Kuo A."/>
            <person name="Thoen E."/>
            <person name="Andreopoulos B."/>
            <person name="Lu D."/>
            <person name="Skrede I."/>
            <person name="Drula E."/>
            <person name="Henrissat B."/>
            <person name="Morin E."/>
            <person name="Kohler A."/>
            <person name="Barry K."/>
            <person name="LaButti K."/>
            <person name="Morin E."/>
            <person name="Salamov A."/>
            <person name="Lipzen A."/>
            <person name="Mereny Z."/>
            <person name="Hegedus B."/>
            <person name="Baldrian P."/>
            <person name="Stursova M."/>
            <person name="Weitz H."/>
            <person name="Taylor A."/>
            <person name="Grigoriev I.V."/>
            <person name="Nagy L.G."/>
            <person name="Martin F."/>
            <person name="Kauserud H."/>
        </authorList>
    </citation>
    <scope>NUCLEOTIDE SEQUENCE</scope>
    <source>
        <strain evidence="1">CBHHK067</strain>
    </source>
</reference>
<evidence type="ECO:0000313" key="1">
    <source>
        <dbReference type="EMBL" id="KAJ7654239.1"/>
    </source>
</evidence>
<dbReference type="Gene3D" id="3.10.450.50">
    <property type="match status" value="1"/>
</dbReference>
<gene>
    <name evidence="1" type="ORF">B0H17DRAFT_387640</name>
</gene>
<dbReference type="InterPro" id="IPR032710">
    <property type="entry name" value="NTF2-like_dom_sf"/>
</dbReference>
<dbReference type="EMBL" id="JARKIE010000325">
    <property type="protein sequence ID" value="KAJ7654239.1"/>
    <property type="molecule type" value="Genomic_DNA"/>
</dbReference>
<dbReference type="Proteomes" id="UP001221757">
    <property type="component" value="Unassembled WGS sequence"/>
</dbReference>
<dbReference type="AlphaFoldDB" id="A0AAD7CN18"/>
<proteinExistence type="predicted"/>
<sequence length="134" mass="14854">MRYSTVGFSEDQLAVLAVAEKFLLGIETRDKNLMLAQILPSGGATLLRNGTPTFTTLAGVVERIPFDHPKEISEIISGQPTILIDHDIAMAWTPYEFLIDNLIDHVGTDIWSFVKQDGKWLVSGVADNFHKPSE</sequence>
<accession>A0AAD7CN18</accession>
<dbReference type="SUPFAM" id="SSF54427">
    <property type="entry name" value="NTF2-like"/>
    <property type="match status" value="1"/>
</dbReference>
<evidence type="ECO:0000313" key="2">
    <source>
        <dbReference type="Proteomes" id="UP001221757"/>
    </source>
</evidence>
<name>A0AAD7CN18_MYCRO</name>
<organism evidence="1 2">
    <name type="scientific">Mycena rosella</name>
    <name type="common">Pink bonnet</name>
    <name type="synonym">Agaricus rosellus</name>
    <dbReference type="NCBI Taxonomy" id="1033263"/>
    <lineage>
        <taxon>Eukaryota</taxon>
        <taxon>Fungi</taxon>
        <taxon>Dikarya</taxon>
        <taxon>Basidiomycota</taxon>
        <taxon>Agaricomycotina</taxon>
        <taxon>Agaricomycetes</taxon>
        <taxon>Agaricomycetidae</taxon>
        <taxon>Agaricales</taxon>
        <taxon>Marasmiineae</taxon>
        <taxon>Mycenaceae</taxon>
        <taxon>Mycena</taxon>
    </lineage>
</organism>
<evidence type="ECO:0008006" key="3">
    <source>
        <dbReference type="Google" id="ProtNLM"/>
    </source>
</evidence>
<comment type="caution">
    <text evidence="1">The sequence shown here is derived from an EMBL/GenBank/DDBJ whole genome shotgun (WGS) entry which is preliminary data.</text>
</comment>
<keyword evidence="2" id="KW-1185">Reference proteome</keyword>
<protein>
    <recommendedName>
        <fullName evidence="3">Nuclear transport factor 2 family protein</fullName>
    </recommendedName>
</protein>